<sequence length="403" mass="41546">VLSPSALRSSLDVQPLLVECLPEGCSKETSAFLSTGCEFAESEGLPYRTAEALFKATANATIWQLVIPDLTGLTLGEHYRLCTDLDGSPNSSGTLYPAGDTGHHVFIAPLGPSLPPASVLRALSGQVLLARCLASPCRDLAKNGGQAFLAAASDSCDTAGEAEQVTAPGLLENWPGSLKGTLWQLSVDGRSLSPGRFYKLCIDVDGHASVVLRWGDSLVSVFVSPLQEAGLTVPPQPGQQLTLNCTGTSCVSGLQQCSGYLMAHVPEDSQQLSCHRATLVEALASGAVPVVLAAAGSRKVTASFDARLLVAGTHYSLCVTPPGGPRLGEPEAGRSGTKVSVFVTGFTSATAALQPAGGLGLRPLPLQRLAVTCPAWSNCSSSSEVYITSTAGVVQAGLGERAC</sequence>
<name>A0A813FZL3_POLGL</name>
<dbReference type="Proteomes" id="UP000654075">
    <property type="component" value="Unassembled WGS sequence"/>
</dbReference>
<protein>
    <submittedName>
        <fullName evidence="1">Uncharacterized protein</fullName>
    </submittedName>
</protein>
<dbReference type="EMBL" id="CAJNNV010025724">
    <property type="protein sequence ID" value="CAE8615846.1"/>
    <property type="molecule type" value="Genomic_DNA"/>
</dbReference>
<evidence type="ECO:0000313" key="1">
    <source>
        <dbReference type="EMBL" id="CAE8615846.1"/>
    </source>
</evidence>
<comment type="caution">
    <text evidence="1">The sequence shown here is derived from an EMBL/GenBank/DDBJ whole genome shotgun (WGS) entry which is preliminary data.</text>
</comment>
<reference evidence="1" key="1">
    <citation type="submission" date="2021-02" db="EMBL/GenBank/DDBJ databases">
        <authorList>
            <person name="Dougan E. K."/>
            <person name="Rhodes N."/>
            <person name="Thang M."/>
            <person name="Chan C."/>
        </authorList>
    </citation>
    <scope>NUCLEOTIDE SEQUENCE</scope>
</reference>
<feature type="non-terminal residue" evidence="1">
    <location>
        <position position="403"/>
    </location>
</feature>
<accession>A0A813FZL3</accession>
<proteinExistence type="predicted"/>
<evidence type="ECO:0000313" key="2">
    <source>
        <dbReference type="Proteomes" id="UP000654075"/>
    </source>
</evidence>
<gene>
    <name evidence="1" type="ORF">PGLA1383_LOCUS33555</name>
</gene>
<keyword evidence="2" id="KW-1185">Reference proteome</keyword>
<dbReference type="AlphaFoldDB" id="A0A813FZL3"/>
<organism evidence="1 2">
    <name type="scientific">Polarella glacialis</name>
    <name type="common">Dinoflagellate</name>
    <dbReference type="NCBI Taxonomy" id="89957"/>
    <lineage>
        <taxon>Eukaryota</taxon>
        <taxon>Sar</taxon>
        <taxon>Alveolata</taxon>
        <taxon>Dinophyceae</taxon>
        <taxon>Suessiales</taxon>
        <taxon>Suessiaceae</taxon>
        <taxon>Polarella</taxon>
    </lineage>
</organism>